<accession>A0A2T3ADV4</accession>
<name>A0A2T3ADV4_9PEZI</name>
<proteinExistence type="predicted"/>
<protein>
    <submittedName>
        <fullName evidence="1">Uncharacterized protein</fullName>
    </submittedName>
</protein>
<evidence type="ECO:0000313" key="2">
    <source>
        <dbReference type="Proteomes" id="UP000241462"/>
    </source>
</evidence>
<gene>
    <name evidence="1" type="ORF">BD289DRAFT_174903</name>
</gene>
<organism evidence="1 2">
    <name type="scientific">Coniella lustricola</name>
    <dbReference type="NCBI Taxonomy" id="2025994"/>
    <lineage>
        <taxon>Eukaryota</taxon>
        <taxon>Fungi</taxon>
        <taxon>Dikarya</taxon>
        <taxon>Ascomycota</taxon>
        <taxon>Pezizomycotina</taxon>
        <taxon>Sordariomycetes</taxon>
        <taxon>Sordariomycetidae</taxon>
        <taxon>Diaporthales</taxon>
        <taxon>Schizoparmaceae</taxon>
        <taxon>Coniella</taxon>
    </lineage>
</organism>
<dbReference type="EMBL" id="KZ678405">
    <property type="protein sequence ID" value="PSR93672.1"/>
    <property type="molecule type" value="Genomic_DNA"/>
</dbReference>
<dbReference type="AlphaFoldDB" id="A0A2T3ADV4"/>
<dbReference type="Proteomes" id="UP000241462">
    <property type="component" value="Unassembled WGS sequence"/>
</dbReference>
<reference evidence="1 2" key="1">
    <citation type="journal article" date="2018" name="Mycol. Prog.">
        <title>Coniella lustricola, a new species from submerged detritus.</title>
        <authorList>
            <person name="Raudabaugh D.B."/>
            <person name="Iturriaga T."/>
            <person name="Carver A."/>
            <person name="Mondo S."/>
            <person name="Pangilinan J."/>
            <person name="Lipzen A."/>
            <person name="He G."/>
            <person name="Amirebrahimi M."/>
            <person name="Grigoriev I.V."/>
            <person name="Miller A.N."/>
        </authorList>
    </citation>
    <scope>NUCLEOTIDE SEQUENCE [LARGE SCALE GENOMIC DNA]</scope>
    <source>
        <strain evidence="1 2">B22-T-1</strain>
    </source>
</reference>
<dbReference type="InParanoid" id="A0A2T3ADV4"/>
<keyword evidence="2" id="KW-1185">Reference proteome</keyword>
<evidence type="ECO:0000313" key="1">
    <source>
        <dbReference type="EMBL" id="PSR93672.1"/>
    </source>
</evidence>
<sequence length="299" mass="34287">MAQLHGIWRQVQRPTFCPSRDVTLNVFPFLGGWPCPHRSIVRRRRPCLAACPSMYLYILMSRAPSVACNCHSFPFARALRTRLGNSHTPASPFRCWCPCLDHRDLAVIQQYLSRIVCSDIPSRSHWRFAGPTPTIHALPRNSFFYPPQPHSTLPRHWLGHLHCPCILHLFFPPSFWSSRAGGQAVSTVISLSRRRQPSRRPLPKISSSVTNRKFLNGPFLARPWKTSARPARPHLRPSRTPFPQAVCVSRRRTRTHSLTLRVLLQPSSSSCCCCFPGLLRVPRQGRRDPLCRQAWRSLR</sequence>